<comment type="PTM">
    <text evidence="5">Phosphorylated by CheA. Phosphorylation of the N-terminal regulatory domain activates the methylesterase activity.</text>
</comment>
<feature type="active site" evidence="5 6">
    <location>
        <position position="165"/>
    </location>
</feature>
<comment type="function">
    <text evidence="5">Involved in chemotaxis. Part of a chemotaxis signal transduction system that modulates chemotaxis in response to various stimuli. Catalyzes the demethylation of specific methylglutamate residues introduced into the chemoreceptors (methyl-accepting chemotaxis proteins or MCP) by CheR. Also mediates the irreversible deamidation of specific glutamine residues to glutamic acid.</text>
</comment>
<sequence length="343" mass="35873">MIPAPEKTRVLIVDDSAAMRALLNKLLSHDPAIEVVGMAPEPHAAREMIKSLNPDVVTLDIEMPGMDGLSFLERIMRLRPMPVVMCSTLTARGTEATIEAMRLGAVDCIAKPSGNPLEIAQDGALLRKIVKAAARSSVRRTASPPTPVNAVQGTLRDVVIAVGASTGGVEALFSIIGALPPDCPPVLVVQHMPAAFTGSFATRLDKAARVQVVEAQNGMPLRRGTVYLAPGGGQHMELLGGTSGQIRLVTGDTVSGHRPSVDVLFNSVSRLGSRAVGVILTGMGSDGAVGLKAMRDAGARTLGQSRETCVVYGMPRAAFEAGAVEKEFSLSAMPEAILGACRR</sequence>
<evidence type="ECO:0000256" key="1">
    <source>
        <dbReference type="ARBA" id="ARBA00022490"/>
    </source>
</evidence>
<dbReference type="PANTHER" id="PTHR42872:SF6">
    <property type="entry name" value="PROTEIN-GLUTAMATE METHYLESTERASE_PROTEIN-GLUTAMINE GLUTAMINASE"/>
    <property type="match status" value="1"/>
</dbReference>
<dbReference type="InterPro" id="IPR008248">
    <property type="entry name" value="CheB-like"/>
</dbReference>
<accession>A0A2W5NEU6</accession>
<dbReference type="EMBL" id="QFPX01000021">
    <property type="protein sequence ID" value="PZQ52031.1"/>
    <property type="molecule type" value="Genomic_DNA"/>
</dbReference>
<dbReference type="CDD" id="cd16432">
    <property type="entry name" value="CheB_Rec"/>
    <property type="match status" value="1"/>
</dbReference>
<dbReference type="EC" id="3.1.1.61" evidence="5"/>
<dbReference type="InterPro" id="IPR035909">
    <property type="entry name" value="CheB_C"/>
</dbReference>
<evidence type="ECO:0000256" key="4">
    <source>
        <dbReference type="ARBA" id="ARBA00048267"/>
    </source>
</evidence>
<dbReference type="NCBIfam" id="NF001965">
    <property type="entry name" value="PRK00742.1"/>
    <property type="match status" value="1"/>
</dbReference>
<comment type="domain">
    <text evidence="5">Contains a C-terminal catalytic domain, and an N-terminal region which modulates catalytic activity.</text>
</comment>
<keyword evidence="1 5" id="KW-0963">Cytoplasm</keyword>
<dbReference type="PROSITE" id="PS50122">
    <property type="entry name" value="CHEB"/>
    <property type="match status" value="1"/>
</dbReference>
<dbReference type="SUPFAM" id="SSF52738">
    <property type="entry name" value="Methylesterase CheB, C-terminal domain"/>
    <property type="match status" value="1"/>
</dbReference>
<keyword evidence="5 7" id="KW-0597">Phosphoprotein</keyword>
<dbReference type="PIRSF" id="PIRSF000876">
    <property type="entry name" value="RR_chemtxs_CheB"/>
    <property type="match status" value="1"/>
</dbReference>
<evidence type="ECO:0000256" key="5">
    <source>
        <dbReference type="HAMAP-Rule" id="MF_00099"/>
    </source>
</evidence>
<evidence type="ECO:0000256" key="2">
    <source>
        <dbReference type="ARBA" id="ARBA00022500"/>
    </source>
</evidence>
<comment type="catalytic activity">
    <reaction evidence="5">
        <text>L-glutaminyl-[protein] + H2O = L-glutamyl-[protein] + NH4(+)</text>
        <dbReference type="Rhea" id="RHEA:16441"/>
        <dbReference type="Rhea" id="RHEA-COMP:10207"/>
        <dbReference type="Rhea" id="RHEA-COMP:10208"/>
        <dbReference type="ChEBI" id="CHEBI:15377"/>
        <dbReference type="ChEBI" id="CHEBI:28938"/>
        <dbReference type="ChEBI" id="CHEBI:29973"/>
        <dbReference type="ChEBI" id="CHEBI:30011"/>
        <dbReference type="EC" id="3.5.1.44"/>
    </reaction>
</comment>
<dbReference type="CDD" id="cd17541">
    <property type="entry name" value="REC_CheB-like"/>
    <property type="match status" value="1"/>
</dbReference>
<dbReference type="AlphaFoldDB" id="A0A2W5NEU6"/>
<dbReference type="Proteomes" id="UP000249082">
    <property type="component" value="Unassembled WGS sequence"/>
</dbReference>
<dbReference type="SMART" id="SM00448">
    <property type="entry name" value="REC"/>
    <property type="match status" value="1"/>
</dbReference>
<evidence type="ECO:0000256" key="7">
    <source>
        <dbReference type="PROSITE-ProRule" id="PRU00169"/>
    </source>
</evidence>
<feature type="active site" evidence="5 6">
    <location>
        <position position="286"/>
    </location>
</feature>
<feature type="domain" description="Response regulatory" evidence="8">
    <location>
        <begin position="9"/>
        <end position="126"/>
    </location>
</feature>
<comment type="catalytic activity">
    <reaction evidence="4 5">
        <text>[protein]-L-glutamate 5-O-methyl ester + H2O = L-glutamyl-[protein] + methanol + H(+)</text>
        <dbReference type="Rhea" id="RHEA:23236"/>
        <dbReference type="Rhea" id="RHEA-COMP:10208"/>
        <dbReference type="Rhea" id="RHEA-COMP:10311"/>
        <dbReference type="ChEBI" id="CHEBI:15377"/>
        <dbReference type="ChEBI" id="CHEBI:15378"/>
        <dbReference type="ChEBI" id="CHEBI:17790"/>
        <dbReference type="ChEBI" id="CHEBI:29973"/>
        <dbReference type="ChEBI" id="CHEBI:82795"/>
        <dbReference type="EC" id="3.1.1.61"/>
    </reaction>
</comment>
<dbReference type="GO" id="GO:0050568">
    <property type="term" value="F:protein-glutamine glutaminase activity"/>
    <property type="evidence" value="ECO:0007669"/>
    <property type="project" value="UniProtKB-UniRule"/>
</dbReference>
<evidence type="ECO:0000313" key="10">
    <source>
        <dbReference type="EMBL" id="PZQ52031.1"/>
    </source>
</evidence>
<dbReference type="InterPro" id="IPR000673">
    <property type="entry name" value="Sig_transdc_resp-reg_Me-estase"/>
</dbReference>
<dbReference type="InterPro" id="IPR001789">
    <property type="entry name" value="Sig_transdc_resp-reg_receiver"/>
</dbReference>
<feature type="domain" description="CheB-type methylesterase" evidence="9">
    <location>
        <begin position="147"/>
        <end position="343"/>
    </location>
</feature>
<dbReference type="HAMAP" id="MF_00099">
    <property type="entry name" value="CheB_chemtxs"/>
    <property type="match status" value="1"/>
</dbReference>
<proteinExistence type="inferred from homology"/>
<keyword evidence="2 5" id="KW-0145">Chemotaxis</keyword>
<dbReference type="GO" id="GO:0005737">
    <property type="term" value="C:cytoplasm"/>
    <property type="evidence" value="ECO:0007669"/>
    <property type="project" value="UniProtKB-SubCell"/>
</dbReference>
<evidence type="ECO:0000256" key="3">
    <source>
        <dbReference type="ARBA" id="ARBA00022801"/>
    </source>
</evidence>
<dbReference type="InterPro" id="IPR011006">
    <property type="entry name" value="CheY-like_superfamily"/>
</dbReference>
<feature type="modified residue" description="4-aspartylphosphate" evidence="5 7">
    <location>
        <position position="60"/>
    </location>
</feature>
<evidence type="ECO:0000256" key="6">
    <source>
        <dbReference type="PROSITE-ProRule" id="PRU00050"/>
    </source>
</evidence>
<dbReference type="Pfam" id="PF01339">
    <property type="entry name" value="CheB_methylest"/>
    <property type="match status" value="1"/>
</dbReference>
<dbReference type="EC" id="3.5.1.44" evidence="5"/>
<dbReference type="GO" id="GO:0006935">
    <property type="term" value="P:chemotaxis"/>
    <property type="evidence" value="ECO:0007669"/>
    <property type="project" value="UniProtKB-UniRule"/>
</dbReference>
<evidence type="ECO:0000259" key="8">
    <source>
        <dbReference type="PROSITE" id="PS50110"/>
    </source>
</evidence>
<name>A0A2W5NEU6_9SPHN</name>
<evidence type="ECO:0000313" key="11">
    <source>
        <dbReference type="Proteomes" id="UP000249082"/>
    </source>
</evidence>
<keyword evidence="3 5" id="KW-0378">Hydrolase</keyword>
<dbReference type="PROSITE" id="PS50110">
    <property type="entry name" value="RESPONSE_REGULATORY"/>
    <property type="match status" value="1"/>
</dbReference>
<comment type="similarity">
    <text evidence="5">Belongs to the CheB family.</text>
</comment>
<dbReference type="SUPFAM" id="SSF52172">
    <property type="entry name" value="CheY-like"/>
    <property type="match status" value="1"/>
</dbReference>
<feature type="active site" evidence="5 6">
    <location>
        <position position="191"/>
    </location>
</feature>
<protein>
    <recommendedName>
        <fullName evidence="5">Protein-glutamate methylesterase/protein-glutamine glutaminase</fullName>
        <ecNumber evidence="5">3.1.1.61</ecNumber>
        <ecNumber evidence="5">3.5.1.44</ecNumber>
    </recommendedName>
</protein>
<dbReference type="Pfam" id="PF00072">
    <property type="entry name" value="Response_reg"/>
    <property type="match status" value="1"/>
</dbReference>
<reference evidence="10 11" key="1">
    <citation type="submission" date="2017-08" db="EMBL/GenBank/DDBJ databases">
        <title>Infants hospitalized years apart are colonized by the same room-sourced microbial strains.</title>
        <authorList>
            <person name="Brooks B."/>
            <person name="Olm M.R."/>
            <person name="Firek B.A."/>
            <person name="Baker R."/>
            <person name="Thomas B.C."/>
            <person name="Morowitz M.J."/>
            <person name="Banfield J.F."/>
        </authorList>
    </citation>
    <scope>NUCLEOTIDE SEQUENCE [LARGE SCALE GENOMIC DNA]</scope>
    <source>
        <strain evidence="10">S2_005_002_R2_33</strain>
    </source>
</reference>
<dbReference type="Gene3D" id="3.40.50.2300">
    <property type="match status" value="1"/>
</dbReference>
<evidence type="ECO:0000259" key="9">
    <source>
        <dbReference type="PROSITE" id="PS50122"/>
    </source>
</evidence>
<dbReference type="GO" id="GO:0008984">
    <property type="term" value="F:protein-glutamate methylesterase activity"/>
    <property type="evidence" value="ECO:0007669"/>
    <property type="project" value="UniProtKB-UniRule"/>
</dbReference>
<dbReference type="PANTHER" id="PTHR42872">
    <property type="entry name" value="PROTEIN-GLUTAMATE METHYLESTERASE/PROTEIN-GLUTAMINE GLUTAMINASE"/>
    <property type="match status" value="1"/>
</dbReference>
<comment type="subcellular location">
    <subcellularLocation>
        <location evidence="5">Cytoplasm</location>
    </subcellularLocation>
</comment>
<dbReference type="Gene3D" id="3.40.50.180">
    <property type="entry name" value="Methylesterase CheB, C-terminal domain"/>
    <property type="match status" value="1"/>
</dbReference>
<dbReference type="NCBIfam" id="NF009206">
    <property type="entry name" value="PRK12555.1"/>
    <property type="match status" value="1"/>
</dbReference>
<gene>
    <name evidence="5" type="primary">cheB</name>
    <name evidence="10" type="ORF">DI555_19630</name>
</gene>
<dbReference type="GO" id="GO:0000156">
    <property type="term" value="F:phosphorelay response regulator activity"/>
    <property type="evidence" value="ECO:0007669"/>
    <property type="project" value="InterPro"/>
</dbReference>
<organism evidence="10 11">
    <name type="scientific">Novosphingobium pentaromativorans</name>
    <dbReference type="NCBI Taxonomy" id="205844"/>
    <lineage>
        <taxon>Bacteria</taxon>
        <taxon>Pseudomonadati</taxon>
        <taxon>Pseudomonadota</taxon>
        <taxon>Alphaproteobacteria</taxon>
        <taxon>Sphingomonadales</taxon>
        <taxon>Sphingomonadaceae</taxon>
        <taxon>Novosphingobium</taxon>
    </lineage>
</organism>
<comment type="caution">
    <text evidence="10">The sequence shown here is derived from an EMBL/GenBank/DDBJ whole genome shotgun (WGS) entry which is preliminary data.</text>
</comment>